<keyword evidence="5" id="KW-1185">Reference proteome</keyword>
<evidence type="ECO:0000256" key="1">
    <source>
        <dbReference type="SAM" id="Coils"/>
    </source>
</evidence>
<gene>
    <name evidence="3" type="ORF">A3224_15850</name>
    <name evidence="4" type="ORF">OQJ68_14480</name>
</gene>
<dbReference type="STRING" id="252514.A3224_15850"/>
<dbReference type="EMBL" id="JAPHQB010000028">
    <property type="protein sequence ID" value="MCX2802997.1"/>
    <property type="molecule type" value="Genomic_DNA"/>
</dbReference>
<evidence type="ECO:0000313" key="5">
    <source>
        <dbReference type="Proteomes" id="UP000076077"/>
    </source>
</evidence>
<feature type="chain" id="PRO_5013476316" description="DUF4124 domain-containing protein" evidence="2">
    <location>
        <begin position="28"/>
        <end position="206"/>
    </location>
</feature>
<dbReference type="RefSeq" id="WP_067156881.1">
    <property type="nucleotide sequence ID" value="NZ_CP014864.1"/>
</dbReference>
<protein>
    <recommendedName>
        <fullName evidence="6">DUF4124 domain-containing protein</fullName>
    </recommendedName>
</protein>
<dbReference type="KEGG" id="mthd:A3224_15850"/>
<feature type="signal peptide" evidence="2">
    <location>
        <begin position="1"/>
        <end position="27"/>
    </location>
</feature>
<organism evidence="3 5">
    <name type="scientific">Microbulbifer thermotolerans</name>
    <dbReference type="NCBI Taxonomy" id="252514"/>
    <lineage>
        <taxon>Bacteria</taxon>
        <taxon>Pseudomonadati</taxon>
        <taxon>Pseudomonadota</taxon>
        <taxon>Gammaproteobacteria</taxon>
        <taxon>Cellvibrionales</taxon>
        <taxon>Microbulbiferaceae</taxon>
        <taxon>Microbulbifer</taxon>
    </lineage>
</organism>
<name>A0A143HQ65_MICTH</name>
<feature type="coiled-coil region" evidence="1">
    <location>
        <begin position="126"/>
        <end position="192"/>
    </location>
</feature>
<dbReference type="GeneID" id="76609502"/>
<dbReference type="AlphaFoldDB" id="A0A143HQ65"/>
<proteinExistence type="predicted"/>
<sequence length="206" mass="22946">MKVASPSKSLAAALLISALLPSASTQAQPGGEIEGKVLYRYTDENGVRVLDDKVPPRYVAKGYEILSLSGRVLKVVPPQLSGEELAEQKRLEEQREVDRQLLKRYNSVADIESARARKLAIVEQDMAIMRSNIASLGRQIEQEEAAAARIQRQGREVAPGLLERIADLREEVAVLKERLSRREAEAVEINREFDKAAARYAEIARQ</sequence>
<reference evidence="5" key="2">
    <citation type="submission" date="2016-03" db="EMBL/GenBank/DDBJ databases">
        <authorList>
            <person name="Lee Y.-S."/>
            <person name="Choi Y.-L."/>
        </authorList>
    </citation>
    <scope>NUCLEOTIDE SEQUENCE [LARGE SCALE GENOMIC DNA]</scope>
    <source>
        <strain evidence="5">DAU221</strain>
    </source>
</reference>
<evidence type="ECO:0008006" key="6">
    <source>
        <dbReference type="Google" id="ProtNLM"/>
    </source>
</evidence>
<evidence type="ECO:0000313" key="3">
    <source>
        <dbReference type="EMBL" id="AMX03863.1"/>
    </source>
</evidence>
<reference evidence="3" key="1">
    <citation type="submission" date="2016-03" db="EMBL/GenBank/DDBJ databases">
        <authorList>
            <person name="Ploux O."/>
        </authorList>
    </citation>
    <scope>NUCLEOTIDE SEQUENCE [LARGE SCALE GENOMIC DNA]</scope>
    <source>
        <strain evidence="3">DAU221</strain>
    </source>
</reference>
<accession>A0A143HQ65</accession>
<keyword evidence="2" id="KW-0732">Signal</keyword>
<dbReference type="EMBL" id="CP014864">
    <property type="protein sequence ID" value="AMX03863.1"/>
    <property type="molecule type" value="Genomic_DNA"/>
</dbReference>
<evidence type="ECO:0000313" key="4">
    <source>
        <dbReference type="EMBL" id="MCX2802997.1"/>
    </source>
</evidence>
<keyword evidence="1" id="KW-0175">Coiled coil</keyword>
<dbReference type="Proteomes" id="UP001209730">
    <property type="component" value="Unassembled WGS sequence"/>
</dbReference>
<reference evidence="4" key="3">
    <citation type="submission" date="2022-11" db="EMBL/GenBank/DDBJ databases">
        <title>Chitin-degrading and fungicidal potential of chitinolytic bacterial strains from marine environment of the Pacific Ocean regions.</title>
        <authorList>
            <person name="Pentekhina I."/>
            <person name="Nedashkovskaya O."/>
            <person name="Seitkalieva A."/>
            <person name="Podvolotskaya A."/>
            <person name="Tekutyeva L."/>
            <person name="Balabanova L."/>
        </authorList>
    </citation>
    <scope>NUCLEOTIDE SEQUENCE</scope>
    <source>
        <strain evidence="4">KMM 6838</strain>
    </source>
</reference>
<dbReference type="Proteomes" id="UP000076077">
    <property type="component" value="Chromosome"/>
</dbReference>
<dbReference type="OrthoDB" id="6080407at2"/>
<evidence type="ECO:0000256" key="2">
    <source>
        <dbReference type="SAM" id="SignalP"/>
    </source>
</evidence>